<keyword evidence="10" id="KW-0067">ATP-binding</keyword>
<evidence type="ECO:0000313" key="18">
    <source>
        <dbReference type="EMBL" id="KMM37075.1"/>
    </source>
</evidence>
<dbReference type="AlphaFoldDB" id="A0A0J6CV98"/>
<evidence type="ECO:0000256" key="6">
    <source>
        <dbReference type="ARBA" id="ARBA00022679"/>
    </source>
</evidence>
<dbReference type="GO" id="GO:0005886">
    <property type="term" value="C:plasma membrane"/>
    <property type="evidence" value="ECO:0007669"/>
    <property type="project" value="UniProtKB-SubCell"/>
</dbReference>
<dbReference type="InterPro" id="IPR004358">
    <property type="entry name" value="Sig_transdc_His_kin-like_C"/>
</dbReference>
<dbReference type="EC" id="2.7.13.3" evidence="3"/>
<dbReference type="GO" id="GO:0005524">
    <property type="term" value="F:ATP binding"/>
    <property type="evidence" value="ECO:0007669"/>
    <property type="project" value="UniProtKB-KW"/>
</dbReference>
<dbReference type="Pfam" id="PF00672">
    <property type="entry name" value="HAMP"/>
    <property type="match status" value="1"/>
</dbReference>
<proteinExistence type="predicted"/>
<evidence type="ECO:0000256" key="8">
    <source>
        <dbReference type="ARBA" id="ARBA00022741"/>
    </source>
</evidence>
<evidence type="ECO:0000256" key="15">
    <source>
        <dbReference type="SAM" id="Phobius"/>
    </source>
</evidence>
<evidence type="ECO:0000256" key="2">
    <source>
        <dbReference type="ARBA" id="ARBA00004651"/>
    </source>
</evidence>
<keyword evidence="7 15" id="KW-0812">Transmembrane</keyword>
<dbReference type="Gene3D" id="1.10.287.130">
    <property type="match status" value="1"/>
</dbReference>
<evidence type="ECO:0000256" key="12">
    <source>
        <dbReference type="ARBA" id="ARBA00023012"/>
    </source>
</evidence>
<evidence type="ECO:0000256" key="13">
    <source>
        <dbReference type="ARBA" id="ARBA00023136"/>
    </source>
</evidence>
<dbReference type="SUPFAM" id="SSF158472">
    <property type="entry name" value="HAMP domain-like"/>
    <property type="match status" value="1"/>
</dbReference>
<evidence type="ECO:0000256" key="7">
    <source>
        <dbReference type="ARBA" id="ARBA00022692"/>
    </source>
</evidence>
<dbReference type="PROSITE" id="PS50885">
    <property type="entry name" value="HAMP"/>
    <property type="match status" value="1"/>
</dbReference>
<dbReference type="Pfam" id="PF00512">
    <property type="entry name" value="HisKA"/>
    <property type="match status" value="1"/>
</dbReference>
<keyword evidence="12" id="KW-0902">Two-component regulatory system</keyword>
<evidence type="ECO:0000256" key="9">
    <source>
        <dbReference type="ARBA" id="ARBA00022777"/>
    </source>
</evidence>
<keyword evidence="4" id="KW-1003">Cell membrane</keyword>
<dbReference type="InterPro" id="IPR005467">
    <property type="entry name" value="His_kinase_dom"/>
</dbReference>
<dbReference type="InterPro" id="IPR036097">
    <property type="entry name" value="HisK_dim/P_sf"/>
</dbReference>
<gene>
    <name evidence="18" type="ORF">AB986_14385</name>
</gene>
<evidence type="ECO:0000256" key="5">
    <source>
        <dbReference type="ARBA" id="ARBA00022553"/>
    </source>
</evidence>
<evidence type="ECO:0000313" key="19">
    <source>
        <dbReference type="Proteomes" id="UP000035996"/>
    </source>
</evidence>
<accession>A0A0J6CV98</accession>
<keyword evidence="19" id="KW-1185">Reference proteome</keyword>
<dbReference type="Gene3D" id="3.30.565.10">
    <property type="entry name" value="Histidine kinase-like ATPase, C-terminal domain"/>
    <property type="match status" value="1"/>
</dbReference>
<protein>
    <recommendedName>
        <fullName evidence="3">histidine kinase</fullName>
        <ecNumber evidence="3">2.7.13.3</ecNumber>
    </recommendedName>
</protein>
<dbReference type="SUPFAM" id="SSF47384">
    <property type="entry name" value="Homodimeric domain of signal transducing histidine kinase"/>
    <property type="match status" value="1"/>
</dbReference>
<reference evidence="18" key="1">
    <citation type="submission" date="2015-06" db="EMBL/GenBank/DDBJ databases">
        <authorList>
            <person name="Liu B."/>
            <person name="Wang J."/>
            <person name="Zhu Y."/>
            <person name="Liu G."/>
            <person name="Chen Q."/>
            <person name="Zheng C."/>
            <person name="Che J."/>
            <person name="Ge C."/>
            <person name="Shi H."/>
            <person name="Pan Z."/>
            <person name="Liu X."/>
        </authorList>
    </citation>
    <scope>NUCLEOTIDE SEQUENCE [LARGE SCALE GENOMIC DNA]</scope>
    <source>
        <strain evidence="18">DSM 16346</strain>
    </source>
</reference>
<evidence type="ECO:0000256" key="3">
    <source>
        <dbReference type="ARBA" id="ARBA00012438"/>
    </source>
</evidence>
<dbReference type="CDD" id="cd06225">
    <property type="entry name" value="HAMP"/>
    <property type="match status" value="1"/>
</dbReference>
<dbReference type="InterPro" id="IPR050398">
    <property type="entry name" value="HssS/ArlS-like"/>
</dbReference>
<feature type="transmembrane region" description="Helical" evidence="15">
    <location>
        <begin position="12"/>
        <end position="36"/>
    </location>
</feature>
<comment type="catalytic activity">
    <reaction evidence="1">
        <text>ATP + protein L-histidine = ADP + protein N-phospho-L-histidine.</text>
        <dbReference type="EC" id="2.7.13.3"/>
    </reaction>
</comment>
<keyword evidence="8" id="KW-0547">Nucleotide-binding</keyword>
<keyword evidence="5" id="KW-0597">Phosphoprotein</keyword>
<feature type="domain" description="Histidine kinase" evidence="16">
    <location>
        <begin position="245"/>
        <end position="461"/>
    </location>
</feature>
<dbReference type="InterPro" id="IPR036890">
    <property type="entry name" value="HATPase_C_sf"/>
</dbReference>
<dbReference type="GO" id="GO:0000155">
    <property type="term" value="F:phosphorelay sensor kinase activity"/>
    <property type="evidence" value="ECO:0007669"/>
    <property type="project" value="InterPro"/>
</dbReference>
<dbReference type="SMART" id="SM00304">
    <property type="entry name" value="HAMP"/>
    <property type="match status" value="1"/>
</dbReference>
<dbReference type="PRINTS" id="PR00344">
    <property type="entry name" value="BCTRLSENSOR"/>
</dbReference>
<feature type="domain" description="HAMP" evidence="17">
    <location>
        <begin position="185"/>
        <end position="237"/>
    </location>
</feature>
<evidence type="ECO:0000256" key="4">
    <source>
        <dbReference type="ARBA" id="ARBA00022475"/>
    </source>
</evidence>
<dbReference type="RefSeq" id="WP_048311854.1">
    <property type="nucleotide sequence ID" value="NZ_CP119526.1"/>
</dbReference>
<dbReference type="SMART" id="SM00388">
    <property type="entry name" value="HisKA"/>
    <property type="match status" value="1"/>
</dbReference>
<evidence type="ECO:0000256" key="10">
    <source>
        <dbReference type="ARBA" id="ARBA00022840"/>
    </source>
</evidence>
<sequence length="461" mass="51928">MGFKRKNKLATKLGVLFLTSIMLLEGILFVVLYFGFLNERVMVETDALIARGNSHRDVLEKHFDRSTREHVALMESEAETQVVITDTRNNVLSHSNEMTSEIENTIESVNSTVVDGGIIEGDWGKAPFISSISPVKIKGEQVGYVYMFLDTSGIRDVRDRLTSQFLIVMGLALFLTIITIIYLSRIITKPLIHMKEATQKMSSGEHDVSLKENRNDELGELARAIQRLSNDLLRLKNERSDFLASISHELRTPLTYLSGYAEIAKRENLSPEDRSRYLTIIKEESQNLTNLVKDLFDMAKMDQKGFSIERENIKLCPLIDEVREKVKPAFENKGLSLYTNCENDITISVDSDRFSQVLLNLLDNALHYSGAGKTVRIEAVQIENEVKIDVIDEGEGIPEQDLPYIFDRLYRVDKSRSRKYGGSGLGLAIAKDIIEKHHGTISAKSRVGKGTTVQIVIPGVE</sequence>
<organism evidence="18 19">
    <name type="scientific">Guptibacillus hwajinpoensis</name>
    <dbReference type="NCBI Taxonomy" id="208199"/>
    <lineage>
        <taxon>Bacteria</taxon>
        <taxon>Bacillati</taxon>
        <taxon>Bacillota</taxon>
        <taxon>Bacilli</taxon>
        <taxon>Bacillales</taxon>
        <taxon>Guptibacillaceae</taxon>
        <taxon>Guptibacillus</taxon>
    </lineage>
</organism>
<dbReference type="InterPro" id="IPR003660">
    <property type="entry name" value="HAMP_dom"/>
</dbReference>
<dbReference type="PANTHER" id="PTHR45528:SF1">
    <property type="entry name" value="SENSOR HISTIDINE KINASE CPXA"/>
    <property type="match status" value="1"/>
</dbReference>
<dbReference type="CDD" id="cd00075">
    <property type="entry name" value="HATPase"/>
    <property type="match status" value="1"/>
</dbReference>
<dbReference type="Gene3D" id="6.10.340.10">
    <property type="match status" value="1"/>
</dbReference>
<keyword evidence="13 15" id="KW-0472">Membrane</keyword>
<name>A0A0J6CV98_9BACL</name>
<dbReference type="STRING" id="157733.AB986_14385"/>
<comment type="subcellular location">
    <subcellularLocation>
        <location evidence="2">Cell membrane</location>
        <topology evidence="2">Multi-pass membrane protein</topology>
    </subcellularLocation>
</comment>
<dbReference type="InterPro" id="IPR003661">
    <property type="entry name" value="HisK_dim/P_dom"/>
</dbReference>
<dbReference type="SMART" id="SM00387">
    <property type="entry name" value="HATPase_c"/>
    <property type="match status" value="1"/>
</dbReference>
<keyword evidence="14" id="KW-0175">Coiled coil</keyword>
<keyword evidence="9 18" id="KW-0418">Kinase</keyword>
<evidence type="ECO:0000259" key="17">
    <source>
        <dbReference type="PROSITE" id="PS50885"/>
    </source>
</evidence>
<dbReference type="EMBL" id="LELK01000004">
    <property type="protein sequence ID" value="KMM37075.1"/>
    <property type="molecule type" value="Genomic_DNA"/>
</dbReference>
<dbReference type="OrthoDB" id="9813151at2"/>
<dbReference type="PATRIC" id="fig|157733.3.peg.940"/>
<dbReference type="CDD" id="cd00082">
    <property type="entry name" value="HisKA"/>
    <property type="match status" value="1"/>
</dbReference>
<dbReference type="FunFam" id="1.10.287.130:FF:000001">
    <property type="entry name" value="Two-component sensor histidine kinase"/>
    <property type="match status" value="1"/>
</dbReference>
<keyword evidence="6" id="KW-0808">Transferase</keyword>
<comment type="caution">
    <text evidence="18">The sequence shown here is derived from an EMBL/GenBank/DDBJ whole genome shotgun (WGS) entry which is preliminary data.</text>
</comment>
<keyword evidence="11 15" id="KW-1133">Transmembrane helix</keyword>
<evidence type="ECO:0000256" key="14">
    <source>
        <dbReference type="SAM" id="Coils"/>
    </source>
</evidence>
<dbReference type="Pfam" id="PF02518">
    <property type="entry name" value="HATPase_c"/>
    <property type="match status" value="1"/>
</dbReference>
<dbReference type="PROSITE" id="PS50109">
    <property type="entry name" value="HIS_KIN"/>
    <property type="match status" value="1"/>
</dbReference>
<feature type="transmembrane region" description="Helical" evidence="15">
    <location>
        <begin position="165"/>
        <end position="184"/>
    </location>
</feature>
<feature type="coiled-coil region" evidence="14">
    <location>
        <begin position="211"/>
        <end position="238"/>
    </location>
</feature>
<evidence type="ECO:0000256" key="1">
    <source>
        <dbReference type="ARBA" id="ARBA00000085"/>
    </source>
</evidence>
<dbReference type="FunFam" id="3.30.565.10:FF:000006">
    <property type="entry name" value="Sensor histidine kinase WalK"/>
    <property type="match status" value="1"/>
</dbReference>
<dbReference type="PANTHER" id="PTHR45528">
    <property type="entry name" value="SENSOR HISTIDINE KINASE CPXA"/>
    <property type="match status" value="1"/>
</dbReference>
<evidence type="ECO:0000259" key="16">
    <source>
        <dbReference type="PROSITE" id="PS50109"/>
    </source>
</evidence>
<dbReference type="Proteomes" id="UP000035996">
    <property type="component" value="Unassembled WGS sequence"/>
</dbReference>
<evidence type="ECO:0000256" key="11">
    <source>
        <dbReference type="ARBA" id="ARBA00022989"/>
    </source>
</evidence>
<dbReference type="SUPFAM" id="SSF55874">
    <property type="entry name" value="ATPase domain of HSP90 chaperone/DNA topoisomerase II/histidine kinase"/>
    <property type="match status" value="1"/>
</dbReference>
<dbReference type="InterPro" id="IPR003594">
    <property type="entry name" value="HATPase_dom"/>
</dbReference>